<organism evidence="1">
    <name type="scientific">Oikopleura dioica</name>
    <name type="common">Tunicate</name>
    <dbReference type="NCBI Taxonomy" id="34765"/>
    <lineage>
        <taxon>Eukaryota</taxon>
        <taxon>Metazoa</taxon>
        <taxon>Chordata</taxon>
        <taxon>Tunicata</taxon>
        <taxon>Appendicularia</taxon>
        <taxon>Copelata</taxon>
        <taxon>Oikopleuridae</taxon>
        <taxon>Oikopleura</taxon>
    </lineage>
</organism>
<sequence>EPLCEIPSAIRKATPKVKLSLIEKGKTRFIKAPINEDRSSFLKPNLNPIQPPTM</sequence>
<evidence type="ECO:0000313" key="2">
    <source>
        <dbReference type="Proteomes" id="UP000001307"/>
    </source>
</evidence>
<name>E4Y2M6_OIKDI</name>
<protein>
    <submittedName>
        <fullName evidence="1">Uncharacterized protein</fullName>
    </submittedName>
</protein>
<dbReference type="AlphaFoldDB" id="E4Y2M6"/>
<reference evidence="1" key="1">
    <citation type="journal article" date="2010" name="Science">
        <title>Plasticity of animal genome architecture unmasked by rapid evolution of a pelagic tunicate.</title>
        <authorList>
            <person name="Denoeud F."/>
            <person name="Henriet S."/>
            <person name="Mungpakdee S."/>
            <person name="Aury J.M."/>
            <person name="Da Silva C."/>
            <person name="Brinkmann H."/>
            <person name="Mikhaleva J."/>
            <person name="Olsen L.C."/>
            <person name="Jubin C."/>
            <person name="Canestro C."/>
            <person name="Bouquet J.M."/>
            <person name="Danks G."/>
            <person name="Poulain J."/>
            <person name="Campsteijn C."/>
            <person name="Adamski M."/>
            <person name="Cross I."/>
            <person name="Yadetie F."/>
            <person name="Muffato M."/>
            <person name="Louis A."/>
            <person name="Butcher S."/>
            <person name="Tsagkogeorga G."/>
            <person name="Konrad A."/>
            <person name="Singh S."/>
            <person name="Jensen M.F."/>
            <person name="Cong E.H."/>
            <person name="Eikeseth-Otteraa H."/>
            <person name="Noel B."/>
            <person name="Anthouard V."/>
            <person name="Porcel B.M."/>
            <person name="Kachouri-Lafond R."/>
            <person name="Nishino A."/>
            <person name="Ugolini M."/>
            <person name="Chourrout P."/>
            <person name="Nishida H."/>
            <person name="Aasland R."/>
            <person name="Huzurbazar S."/>
            <person name="Westhof E."/>
            <person name="Delsuc F."/>
            <person name="Lehrach H."/>
            <person name="Reinhardt R."/>
            <person name="Weissenbach J."/>
            <person name="Roy S.W."/>
            <person name="Artiguenave F."/>
            <person name="Postlethwait J.H."/>
            <person name="Manak J.R."/>
            <person name="Thompson E.M."/>
            <person name="Jaillon O."/>
            <person name="Du Pasquier L."/>
            <person name="Boudinot P."/>
            <person name="Liberles D.A."/>
            <person name="Volff J.N."/>
            <person name="Philippe H."/>
            <person name="Lenhard B."/>
            <person name="Roest Crollius H."/>
            <person name="Wincker P."/>
            <person name="Chourrout D."/>
        </authorList>
    </citation>
    <scope>NUCLEOTIDE SEQUENCE [LARGE SCALE GENOMIC DNA]</scope>
</reference>
<proteinExistence type="predicted"/>
<evidence type="ECO:0000313" key="1">
    <source>
        <dbReference type="EMBL" id="CBY16113.1"/>
    </source>
</evidence>
<keyword evidence="2" id="KW-1185">Reference proteome</keyword>
<accession>E4Y2M6</accession>
<dbReference type="EMBL" id="FN653893">
    <property type="protein sequence ID" value="CBY16113.1"/>
    <property type="molecule type" value="Genomic_DNA"/>
</dbReference>
<feature type="non-terminal residue" evidence="1">
    <location>
        <position position="1"/>
    </location>
</feature>
<dbReference type="InParanoid" id="E4Y2M6"/>
<gene>
    <name evidence="1" type="ORF">GSOID_T00016428001</name>
</gene>
<dbReference type="Proteomes" id="UP000001307">
    <property type="component" value="Unassembled WGS sequence"/>
</dbReference>